<dbReference type="PROSITE" id="PS50142">
    <property type="entry name" value="RNASE_3_2"/>
    <property type="match status" value="2"/>
</dbReference>
<evidence type="ECO:0000256" key="2">
    <source>
        <dbReference type="ARBA" id="ARBA00001946"/>
    </source>
</evidence>
<feature type="domain" description="Dicer dsRNA-binding fold" evidence="15">
    <location>
        <begin position="268"/>
        <end position="354"/>
    </location>
</feature>
<sequence length="882" mass="98074">MEIGMSTNDRNGQVVADPVPFARSYQLEALEKAVKQNTIVFFETGTGKTLIAIMLLRSYAHLLRKPSPYIAVFLVPTVVLVTQEFYHRELASSTPELPRVFGMTASPIKAKASSSAAAYWKQIKELETLMNSKAAEVYSREEEDIFIWGQMDASGNRVVRAFSSDAVKVFSASMPSGPEWSICCDLIDNMKAGYLTSKVICLVETLLEYSGDVSALARLKNYLASGDIMRSECLSHAHLPCDPLDNAMLDEPRYEVESTGAIVTLSSSIALLHFYCARLPSDGYFKPYPKCSINKELGSCTLHLPNSCPVQTITVQGEAKFLKQLACLEACRKLHQVGALTANLVPDIVEEEAEVQECGYEPYSDECAKYIPPELVGSDGNVSETLYNCYVIELRSNFEYDIKLQDIVLAVHTRLDDDLERLNLDLDVDRGKLIVRIKHIGYVTLNSKQVLEAITTKKCQEKIHLESLETLGDSFLKYSISQQLFKTYQNRHEGLLSLKREKIISNAALCKLGCARKIMGFIRNEPFDPKTWIIPGSNCANHILKEELLSSKKIYIGGSMKIKSKTVADVIEALIGAFLSAGGEVAALSFMEWLGINVDFVNVPYTRNVAVNPELHVNVPYLQSLLNYSFRDVSLLVEALTHGSYMLPEIPGCYQRLEFLGDALLDYLITVHLYHKYPGLSPGLLTDLRSASVNNDCYAQAAVKAELYKHVLHASSELHRQIVHTVCNHVVVPSASTFGWESETNYPKVLGDIIESLAGAIFVDSGYNTEVVFQCMRPLLEPLITPETLKLHPVRELVELCQREHYVLKKHIVCNRNGKACATVEVEASGVVYKETCSGANRKTAKRLACKAVLKSLKERMPAGQLPEAHLVAVPPSEMEQM</sequence>
<comment type="caution">
    <text evidence="16">The sequence shown here is derived from an EMBL/GenBank/DDBJ whole genome shotgun (WGS) entry which is preliminary data.</text>
</comment>
<comment type="cofactor">
    <cofactor evidence="1">
        <name>Mn(2+)</name>
        <dbReference type="ChEBI" id="CHEBI:29035"/>
    </cofactor>
</comment>
<dbReference type="SUPFAM" id="SSF54768">
    <property type="entry name" value="dsRNA-binding domain-like"/>
    <property type="match status" value="1"/>
</dbReference>
<dbReference type="FunFam" id="1.10.1520.10:FF:000004">
    <property type="entry name" value="Endoribonuclease dicer-like 1"/>
    <property type="match status" value="1"/>
</dbReference>
<dbReference type="SUPFAM" id="SSF52540">
    <property type="entry name" value="P-loop containing nucleoside triphosphate hydrolases"/>
    <property type="match status" value="1"/>
</dbReference>
<dbReference type="GO" id="GO:0004386">
    <property type="term" value="F:helicase activity"/>
    <property type="evidence" value="ECO:0007669"/>
    <property type="project" value="UniProtKB-KW"/>
</dbReference>
<evidence type="ECO:0000259" key="13">
    <source>
        <dbReference type="PROSITE" id="PS50137"/>
    </source>
</evidence>
<accession>A0AAW2TFA0</accession>
<feature type="domain" description="RNase III" evidence="14">
    <location>
        <begin position="438"/>
        <end position="583"/>
    </location>
</feature>
<keyword evidence="6" id="KW-0255">Endonuclease</keyword>
<dbReference type="GO" id="GO:0005634">
    <property type="term" value="C:nucleus"/>
    <property type="evidence" value="ECO:0007669"/>
    <property type="project" value="TreeGrafter"/>
</dbReference>
<dbReference type="PANTHER" id="PTHR14950">
    <property type="entry name" value="DICER-RELATED"/>
    <property type="match status" value="1"/>
</dbReference>
<evidence type="ECO:0000256" key="5">
    <source>
        <dbReference type="ARBA" id="ARBA00022741"/>
    </source>
</evidence>
<reference evidence="16" key="2">
    <citation type="journal article" date="2024" name="Plant">
        <title>Genomic evolution and insights into agronomic trait innovations of Sesamum species.</title>
        <authorList>
            <person name="Miao H."/>
            <person name="Wang L."/>
            <person name="Qu L."/>
            <person name="Liu H."/>
            <person name="Sun Y."/>
            <person name="Le M."/>
            <person name="Wang Q."/>
            <person name="Wei S."/>
            <person name="Zheng Y."/>
            <person name="Lin W."/>
            <person name="Duan Y."/>
            <person name="Cao H."/>
            <person name="Xiong S."/>
            <person name="Wang X."/>
            <person name="Wei L."/>
            <person name="Li C."/>
            <person name="Ma Q."/>
            <person name="Ju M."/>
            <person name="Zhao R."/>
            <person name="Li G."/>
            <person name="Mu C."/>
            <person name="Tian Q."/>
            <person name="Mei H."/>
            <person name="Zhang T."/>
            <person name="Gao T."/>
            <person name="Zhang H."/>
        </authorList>
    </citation>
    <scope>NUCLEOTIDE SEQUENCE</scope>
    <source>
        <strain evidence="16">G02</strain>
    </source>
</reference>
<evidence type="ECO:0000256" key="9">
    <source>
        <dbReference type="ARBA" id="ARBA00022840"/>
    </source>
</evidence>
<keyword evidence="5" id="KW-0547">Nucleotide-binding</keyword>
<feature type="domain" description="DRBM" evidence="13">
    <location>
        <begin position="792"/>
        <end position="859"/>
    </location>
</feature>
<dbReference type="PROSITE" id="PS50137">
    <property type="entry name" value="DS_RBD"/>
    <property type="match status" value="1"/>
</dbReference>
<dbReference type="InterPro" id="IPR036389">
    <property type="entry name" value="RNase_III_sf"/>
</dbReference>
<dbReference type="PROSITE" id="PS00517">
    <property type="entry name" value="RNASE_3_1"/>
    <property type="match status" value="1"/>
</dbReference>
<keyword evidence="10" id="KW-0460">Magnesium</keyword>
<feature type="domain" description="RNase III" evidence="14">
    <location>
        <begin position="619"/>
        <end position="766"/>
    </location>
</feature>
<keyword evidence="4" id="KW-0479">Metal-binding</keyword>
<dbReference type="PROSITE" id="PS51327">
    <property type="entry name" value="DICER_DSRBF"/>
    <property type="match status" value="1"/>
</dbReference>
<evidence type="ECO:0000256" key="6">
    <source>
        <dbReference type="ARBA" id="ARBA00022759"/>
    </source>
</evidence>
<dbReference type="AlphaFoldDB" id="A0AAW2TFA0"/>
<dbReference type="Gene3D" id="1.10.1520.10">
    <property type="entry name" value="Ribonuclease III domain"/>
    <property type="match status" value="2"/>
</dbReference>
<dbReference type="GO" id="GO:0005524">
    <property type="term" value="F:ATP binding"/>
    <property type="evidence" value="ECO:0007669"/>
    <property type="project" value="UniProtKB-KW"/>
</dbReference>
<evidence type="ECO:0000313" key="16">
    <source>
        <dbReference type="EMBL" id="KAL0403386.1"/>
    </source>
</evidence>
<dbReference type="FunFam" id="3.30.160.380:FF:000001">
    <property type="entry name" value="Endoribonuclease dicer-like 1"/>
    <property type="match status" value="1"/>
</dbReference>
<evidence type="ECO:0000256" key="7">
    <source>
        <dbReference type="ARBA" id="ARBA00022801"/>
    </source>
</evidence>
<dbReference type="InterPro" id="IPR000999">
    <property type="entry name" value="RNase_III_dom"/>
</dbReference>
<evidence type="ECO:0000256" key="3">
    <source>
        <dbReference type="ARBA" id="ARBA00022722"/>
    </source>
</evidence>
<dbReference type="InterPro" id="IPR038248">
    <property type="entry name" value="Dicer_dimer_sf"/>
</dbReference>
<dbReference type="GO" id="GO:0005737">
    <property type="term" value="C:cytoplasm"/>
    <property type="evidence" value="ECO:0007669"/>
    <property type="project" value="TreeGrafter"/>
</dbReference>
<reference evidence="16" key="1">
    <citation type="submission" date="2020-06" db="EMBL/GenBank/DDBJ databases">
        <authorList>
            <person name="Li T."/>
            <person name="Hu X."/>
            <person name="Zhang T."/>
            <person name="Song X."/>
            <person name="Zhang H."/>
            <person name="Dai N."/>
            <person name="Sheng W."/>
            <person name="Hou X."/>
            <person name="Wei L."/>
        </authorList>
    </citation>
    <scope>NUCLEOTIDE SEQUENCE</scope>
    <source>
        <strain evidence="16">G02</strain>
        <tissue evidence="16">Leaf</tissue>
    </source>
</reference>
<keyword evidence="11 12" id="KW-0694">RNA-binding</keyword>
<evidence type="ECO:0000259" key="14">
    <source>
        <dbReference type="PROSITE" id="PS50142"/>
    </source>
</evidence>
<dbReference type="Gene3D" id="3.40.50.300">
    <property type="entry name" value="P-loop containing nucleotide triphosphate hydrolases"/>
    <property type="match status" value="2"/>
</dbReference>
<dbReference type="Pfam" id="PF00636">
    <property type="entry name" value="Ribonuclease_3"/>
    <property type="match status" value="2"/>
</dbReference>
<gene>
    <name evidence="16" type="ORF">Sradi_1979400</name>
</gene>
<dbReference type="Gene3D" id="3.30.160.380">
    <property type="entry name" value="Dicer dimerisation domain"/>
    <property type="match status" value="1"/>
</dbReference>
<dbReference type="CDD" id="cd00593">
    <property type="entry name" value="RIBOc"/>
    <property type="match status" value="2"/>
</dbReference>
<keyword evidence="7" id="KW-0378">Hydrolase</keyword>
<evidence type="ECO:0000256" key="11">
    <source>
        <dbReference type="ARBA" id="ARBA00022884"/>
    </source>
</evidence>
<name>A0AAW2TFA0_SESRA</name>
<dbReference type="SUPFAM" id="SSF69065">
    <property type="entry name" value="RNase III domain-like"/>
    <property type="match status" value="2"/>
</dbReference>
<dbReference type="InterPro" id="IPR011545">
    <property type="entry name" value="DEAD/DEAH_box_helicase_dom"/>
</dbReference>
<comment type="cofactor">
    <cofactor evidence="2">
        <name>Mg(2+)</name>
        <dbReference type="ChEBI" id="CHEBI:18420"/>
    </cofactor>
</comment>
<keyword evidence="3" id="KW-0540">Nuclease</keyword>
<dbReference type="GO" id="GO:0003723">
    <property type="term" value="F:RNA binding"/>
    <property type="evidence" value="ECO:0007669"/>
    <property type="project" value="UniProtKB-UniRule"/>
</dbReference>
<evidence type="ECO:0000256" key="10">
    <source>
        <dbReference type="ARBA" id="ARBA00022842"/>
    </source>
</evidence>
<evidence type="ECO:0000256" key="8">
    <source>
        <dbReference type="ARBA" id="ARBA00022806"/>
    </source>
</evidence>
<dbReference type="InterPro" id="IPR014720">
    <property type="entry name" value="dsRBD_dom"/>
</dbReference>
<evidence type="ECO:0000256" key="1">
    <source>
        <dbReference type="ARBA" id="ARBA00001936"/>
    </source>
</evidence>
<dbReference type="GO" id="GO:0004525">
    <property type="term" value="F:ribonuclease III activity"/>
    <property type="evidence" value="ECO:0007669"/>
    <property type="project" value="InterPro"/>
</dbReference>
<dbReference type="PANTHER" id="PTHR14950:SF70">
    <property type="entry name" value="ENDORIBONUCLEASE DICER HOMOLOG 2"/>
    <property type="match status" value="1"/>
</dbReference>
<keyword evidence="9" id="KW-0067">ATP-binding</keyword>
<dbReference type="InterPro" id="IPR027417">
    <property type="entry name" value="P-loop_NTPase"/>
</dbReference>
<dbReference type="EMBL" id="JACGWJ010000008">
    <property type="protein sequence ID" value="KAL0403386.1"/>
    <property type="molecule type" value="Genomic_DNA"/>
</dbReference>
<dbReference type="Pfam" id="PF00270">
    <property type="entry name" value="DEAD"/>
    <property type="match status" value="1"/>
</dbReference>
<evidence type="ECO:0000259" key="15">
    <source>
        <dbReference type="PROSITE" id="PS51327"/>
    </source>
</evidence>
<dbReference type="GO" id="GO:0030422">
    <property type="term" value="P:siRNA processing"/>
    <property type="evidence" value="ECO:0007669"/>
    <property type="project" value="TreeGrafter"/>
</dbReference>
<evidence type="ECO:0000256" key="12">
    <source>
        <dbReference type="PROSITE-ProRule" id="PRU00657"/>
    </source>
</evidence>
<protein>
    <submittedName>
        <fullName evidence="16">Endoribonuclease Dicer2</fullName>
    </submittedName>
</protein>
<dbReference type="Pfam" id="PF03368">
    <property type="entry name" value="Dicer_dimer"/>
    <property type="match status" value="1"/>
</dbReference>
<keyword evidence="8" id="KW-0347">Helicase</keyword>
<dbReference type="SMART" id="SM00535">
    <property type="entry name" value="RIBOc"/>
    <property type="match status" value="2"/>
</dbReference>
<evidence type="ECO:0000256" key="4">
    <source>
        <dbReference type="ARBA" id="ARBA00022723"/>
    </source>
</evidence>
<dbReference type="GO" id="GO:0046872">
    <property type="term" value="F:metal ion binding"/>
    <property type="evidence" value="ECO:0007669"/>
    <property type="project" value="UniProtKB-KW"/>
</dbReference>
<dbReference type="Gene3D" id="3.30.160.20">
    <property type="match status" value="1"/>
</dbReference>
<dbReference type="InterPro" id="IPR005034">
    <property type="entry name" value="Dicer_dimerisation"/>
</dbReference>
<organism evidence="16">
    <name type="scientific">Sesamum radiatum</name>
    <name type="common">Black benniseed</name>
    <dbReference type="NCBI Taxonomy" id="300843"/>
    <lineage>
        <taxon>Eukaryota</taxon>
        <taxon>Viridiplantae</taxon>
        <taxon>Streptophyta</taxon>
        <taxon>Embryophyta</taxon>
        <taxon>Tracheophyta</taxon>
        <taxon>Spermatophyta</taxon>
        <taxon>Magnoliopsida</taxon>
        <taxon>eudicotyledons</taxon>
        <taxon>Gunneridae</taxon>
        <taxon>Pentapetalae</taxon>
        <taxon>asterids</taxon>
        <taxon>lamiids</taxon>
        <taxon>Lamiales</taxon>
        <taxon>Pedaliaceae</taxon>
        <taxon>Sesamum</taxon>
    </lineage>
</organism>
<proteinExistence type="predicted"/>